<feature type="region of interest" description="Disordered" evidence="1">
    <location>
        <begin position="346"/>
        <end position="442"/>
    </location>
</feature>
<proteinExistence type="predicted"/>
<dbReference type="AlphaFoldDB" id="A0AAD3N9N6"/>
<feature type="compositionally biased region" description="Low complexity" evidence="1">
    <location>
        <begin position="364"/>
        <end position="442"/>
    </location>
</feature>
<feature type="compositionally biased region" description="Low complexity" evidence="1">
    <location>
        <begin position="346"/>
        <end position="357"/>
    </location>
</feature>
<dbReference type="Proteomes" id="UP001279410">
    <property type="component" value="Unassembled WGS sequence"/>
</dbReference>
<dbReference type="EMBL" id="BRZM01000125">
    <property type="protein sequence ID" value="GLD68064.1"/>
    <property type="molecule type" value="Genomic_DNA"/>
</dbReference>
<keyword evidence="3" id="KW-1185">Reference proteome</keyword>
<reference evidence="2" key="1">
    <citation type="submission" date="2022-08" db="EMBL/GenBank/DDBJ databases">
        <title>Genome sequencing of akame (Lates japonicus).</title>
        <authorList>
            <person name="Hashiguchi Y."/>
            <person name="Takahashi H."/>
        </authorList>
    </citation>
    <scope>NUCLEOTIDE SEQUENCE</scope>
    <source>
        <strain evidence="2">Kochi</strain>
    </source>
</reference>
<protein>
    <submittedName>
        <fullName evidence="2">Uncharacterized protein</fullName>
    </submittedName>
</protein>
<evidence type="ECO:0000256" key="1">
    <source>
        <dbReference type="SAM" id="MobiDB-lite"/>
    </source>
</evidence>
<name>A0AAD3N9N6_LATJO</name>
<organism evidence="2 3">
    <name type="scientific">Lates japonicus</name>
    <name type="common">Japanese lates</name>
    <dbReference type="NCBI Taxonomy" id="270547"/>
    <lineage>
        <taxon>Eukaryota</taxon>
        <taxon>Metazoa</taxon>
        <taxon>Chordata</taxon>
        <taxon>Craniata</taxon>
        <taxon>Vertebrata</taxon>
        <taxon>Euteleostomi</taxon>
        <taxon>Actinopterygii</taxon>
        <taxon>Neopterygii</taxon>
        <taxon>Teleostei</taxon>
        <taxon>Neoteleostei</taxon>
        <taxon>Acanthomorphata</taxon>
        <taxon>Carangaria</taxon>
        <taxon>Carangaria incertae sedis</taxon>
        <taxon>Centropomidae</taxon>
        <taxon>Lates</taxon>
    </lineage>
</organism>
<evidence type="ECO:0000313" key="3">
    <source>
        <dbReference type="Proteomes" id="UP001279410"/>
    </source>
</evidence>
<accession>A0AAD3N9N6</accession>
<comment type="caution">
    <text evidence="2">The sequence shown here is derived from an EMBL/GenBank/DDBJ whole genome shotgun (WGS) entry which is preliminary data.</text>
</comment>
<evidence type="ECO:0000313" key="2">
    <source>
        <dbReference type="EMBL" id="GLD68064.1"/>
    </source>
</evidence>
<gene>
    <name evidence="2" type="ORF">AKAME5_001938200</name>
</gene>
<sequence length="498" mass="54237">MTYYPKTTSNDGNLTVVIRYKLSFRSCTDGDSWVCFTGSCGSQSAFELNIVDEENGREWCQREGIMTRQVLTNAPFEMRLDGGNWISNIVNGVIAWRALTLVELRNRSDTGQANRSPQTTILPAVRVPSNCQRDFNLLAFDPDGDKVKCRYGDASLSECNPCTPPSVLALSSSCTLSFSPTSSSNEGPYAVQLEMEDFPRQTITLTQTDGAQMMKTVNASISKIPVQFVLQVDPAVPSCTEGLFLPRFLPPTPANRAQLYTPVGQTLEIRIKAETKNSTISELLFSGPYNVNQTRSGPEEFTLRWKPSESEDGESHPMCFIVQAVDNSVKYHSELRCVIVTVGNDTSSNTNATEETPTTPPITTPVTTPAPNQNTTITPSTTTPAPNQNTTIIPSTTTPAPNQNTTIIPSTTTPATDLESTTITPSTTTPAPNQNTTIIPSTTTPATDLAVVRLTARISTLFPLTEDDIRNTIMRQVKDALVKQGLPSEVDLVLVKIL</sequence>